<feature type="transmembrane region" description="Helical" evidence="6">
    <location>
        <begin position="393"/>
        <end position="413"/>
    </location>
</feature>
<name>A0A0D2A2M0_9PEZI</name>
<dbReference type="GO" id="GO:0016020">
    <property type="term" value="C:membrane"/>
    <property type="evidence" value="ECO:0007669"/>
    <property type="project" value="UniProtKB-SubCell"/>
</dbReference>
<gene>
    <name evidence="7" type="ORF">PV09_07798</name>
</gene>
<keyword evidence="3 6" id="KW-0812">Transmembrane</keyword>
<feature type="transmembrane region" description="Helical" evidence="6">
    <location>
        <begin position="343"/>
        <end position="366"/>
    </location>
</feature>
<evidence type="ECO:0000313" key="7">
    <source>
        <dbReference type="EMBL" id="KIW00600.1"/>
    </source>
</evidence>
<feature type="transmembrane region" description="Helical" evidence="6">
    <location>
        <begin position="496"/>
        <end position="515"/>
    </location>
</feature>
<feature type="transmembrane region" description="Helical" evidence="6">
    <location>
        <begin position="94"/>
        <end position="113"/>
    </location>
</feature>
<dbReference type="RefSeq" id="XP_016210469.1">
    <property type="nucleotide sequence ID" value="XM_016361609.1"/>
</dbReference>
<proteinExistence type="predicted"/>
<dbReference type="AlphaFoldDB" id="A0A0D2A2M0"/>
<protein>
    <recommendedName>
        <fullName evidence="9">Amino acid permease</fullName>
    </recommendedName>
</protein>
<dbReference type="Proteomes" id="UP000053259">
    <property type="component" value="Unassembled WGS sequence"/>
</dbReference>
<feature type="transmembrane region" description="Helical" evidence="6">
    <location>
        <begin position="141"/>
        <end position="165"/>
    </location>
</feature>
<evidence type="ECO:0000313" key="8">
    <source>
        <dbReference type="Proteomes" id="UP000053259"/>
    </source>
</evidence>
<feature type="transmembrane region" description="Helical" evidence="6">
    <location>
        <begin position="185"/>
        <end position="205"/>
    </location>
</feature>
<dbReference type="Pfam" id="PF13520">
    <property type="entry name" value="AA_permease_2"/>
    <property type="match status" value="1"/>
</dbReference>
<dbReference type="Gene3D" id="1.20.1740.10">
    <property type="entry name" value="Amino acid/polyamine transporter I"/>
    <property type="match status" value="1"/>
</dbReference>
<dbReference type="GO" id="GO:0022857">
    <property type="term" value="F:transmembrane transporter activity"/>
    <property type="evidence" value="ECO:0007669"/>
    <property type="project" value="InterPro"/>
</dbReference>
<dbReference type="PANTHER" id="PTHR45649">
    <property type="entry name" value="AMINO-ACID PERMEASE BAT1"/>
    <property type="match status" value="1"/>
</dbReference>
<sequence>MSEHDKRATGFELNQVESTSSRSKVFDNSISHVPEEYRGTEADAHDMIVMGKKQVLRRNFEFYTMLGFASTCVASWEGVLSYTSFWLTNGGTGLVFWGSIVCTIGQAMVYASLAELASMSPTAGGQYHWVSELAPRRHQKLLSYMAGWVTGLGWQVYLASVAFLVGTMIQGLIAMNDSSYVWKNWHGTLLAIATIIFSSFFNTIFANQLPLLQGVTLVLHVLGFFAVIITLWATAPISSGHILIEFTNEGGWSTTGLSAMIGLLAPIAVLIGYDCSAHMAEEIKGASSALPSAIMSSILLNGLLAFIMSVTLIFCLGDIESVLSGPSGYPFIQIFYNATKSYAATNVLTAIVIILLTGCCISELAASSRQVWSFARDQGLPGWSWLSRVSPGWNIPLPAVLLSITITALLSLINIGSSVALNAITSLGALAVMCSYMLTIGCLVYRRLAGPPLPPRKWSLGRFGLAVNVISLLFLPPLVFFITWPVVTPTTATTMNWSSIMLAGVLIIASVYYVVKGRKEYEGPVVWMRRGEEL</sequence>
<feature type="transmembrane region" description="Helical" evidence="6">
    <location>
        <begin position="419"/>
        <end position="445"/>
    </location>
</feature>
<dbReference type="HOGENOM" id="CLU_004495_6_1_1"/>
<feature type="transmembrane region" description="Helical" evidence="6">
    <location>
        <begin position="465"/>
        <end position="484"/>
    </location>
</feature>
<evidence type="ECO:0008006" key="9">
    <source>
        <dbReference type="Google" id="ProtNLM"/>
    </source>
</evidence>
<dbReference type="OrthoDB" id="3257095at2759"/>
<dbReference type="VEuPathDB" id="FungiDB:PV09_07798"/>
<dbReference type="InterPro" id="IPR002293">
    <property type="entry name" value="AA/rel_permease1"/>
</dbReference>
<evidence type="ECO:0000256" key="5">
    <source>
        <dbReference type="ARBA" id="ARBA00023136"/>
    </source>
</evidence>
<keyword evidence="4 6" id="KW-1133">Transmembrane helix</keyword>
<evidence type="ECO:0000256" key="1">
    <source>
        <dbReference type="ARBA" id="ARBA00004141"/>
    </source>
</evidence>
<organism evidence="7 8">
    <name type="scientific">Verruconis gallopava</name>
    <dbReference type="NCBI Taxonomy" id="253628"/>
    <lineage>
        <taxon>Eukaryota</taxon>
        <taxon>Fungi</taxon>
        <taxon>Dikarya</taxon>
        <taxon>Ascomycota</taxon>
        <taxon>Pezizomycotina</taxon>
        <taxon>Dothideomycetes</taxon>
        <taxon>Pleosporomycetidae</taxon>
        <taxon>Venturiales</taxon>
        <taxon>Sympoventuriaceae</taxon>
        <taxon>Verruconis</taxon>
    </lineage>
</organism>
<feature type="transmembrane region" description="Helical" evidence="6">
    <location>
        <begin position="62"/>
        <end position="82"/>
    </location>
</feature>
<evidence type="ECO:0000256" key="6">
    <source>
        <dbReference type="SAM" id="Phobius"/>
    </source>
</evidence>
<reference evidence="7 8" key="1">
    <citation type="submission" date="2015-01" db="EMBL/GenBank/DDBJ databases">
        <title>The Genome Sequence of Ochroconis gallopava CBS43764.</title>
        <authorList>
            <consortium name="The Broad Institute Genomics Platform"/>
            <person name="Cuomo C."/>
            <person name="de Hoog S."/>
            <person name="Gorbushina A."/>
            <person name="Stielow B."/>
            <person name="Teixiera M."/>
            <person name="Abouelleil A."/>
            <person name="Chapman S.B."/>
            <person name="Priest M."/>
            <person name="Young S.K."/>
            <person name="Wortman J."/>
            <person name="Nusbaum C."/>
            <person name="Birren B."/>
        </authorList>
    </citation>
    <scope>NUCLEOTIDE SEQUENCE [LARGE SCALE GENOMIC DNA]</scope>
    <source>
        <strain evidence="7 8">CBS 43764</strain>
    </source>
</reference>
<comment type="subcellular location">
    <subcellularLocation>
        <location evidence="1">Membrane</location>
        <topology evidence="1">Multi-pass membrane protein</topology>
    </subcellularLocation>
</comment>
<evidence type="ECO:0000256" key="3">
    <source>
        <dbReference type="ARBA" id="ARBA00022692"/>
    </source>
</evidence>
<feature type="transmembrane region" description="Helical" evidence="6">
    <location>
        <begin position="298"/>
        <end position="323"/>
    </location>
</feature>
<dbReference type="GeneID" id="27315771"/>
<dbReference type="PIRSF" id="PIRSF006060">
    <property type="entry name" value="AA_transporter"/>
    <property type="match status" value="1"/>
</dbReference>
<dbReference type="EMBL" id="KN847561">
    <property type="protein sequence ID" value="KIW00600.1"/>
    <property type="molecule type" value="Genomic_DNA"/>
</dbReference>
<feature type="transmembrane region" description="Helical" evidence="6">
    <location>
        <begin position="217"/>
        <end position="237"/>
    </location>
</feature>
<dbReference type="InParanoid" id="A0A0D2A2M0"/>
<accession>A0A0D2A2M0</accession>
<evidence type="ECO:0000256" key="4">
    <source>
        <dbReference type="ARBA" id="ARBA00022989"/>
    </source>
</evidence>
<keyword evidence="2" id="KW-0813">Transport</keyword>
<keyword evidence="8" id="KW-1185">Reference proteome</keyword>
<dbReference type="STRING" id="253628.A0A0D2A2M0"/>
<keyword evidence="5 6" id="KW-0472">Membrane</keyword>
<dbReference type="PANTHER" id="PTHR45649:SF41">
    <property type="entry name" value="TRANSPORTER, PUTATIVE (EUROFUNG)-RELATED"/>
    <property type="match status" value="1"/>
</dbReference>
<feature type="transmembrane region" description="Helical" evidence="6">
    <location>
        <begin position="257"/>
        <end position="277"/>
    </location>
</feature>
<evidence type="ECO:0000256" key="2">
    <source>
        <dbReference type="ARBA" id="ARBA00022448"/>
    </source>
</evidence>